<feature type="domain" description="HTH tetR-type" evidence="4">
    <location>
        <begin position="12"/>
        <end position="72"/>
    </location>
</feature>
<dbReference type="EMBL" id="BAABFL010000480">
    <property type="protein sequence ID" value="GAA4652725.1"/>
    <property type="molecule type" value="Genomic_DNA"/>
</dbReference>
<dbReference type="InterPro" id="IPR036271">
    <property type="entry name" value="Tet_transcr_reg_TetR-rel_C_sf"/>
</dbReference>
<dbReference type="PANTHER" id="PTHR30055:SF183">
    <property type="entry name" value="NUCLEOID OCCLUSION FACTOR SLMA"/>
    <property type="match status" value="1"/>
</dbReference>
<evidence type="ECO:0000313" key="6">
    <source>
        <dbReference type="Proteomes" id="UP001500604"/>
    </source>
</evidence>
<dbReference type="Pfam" id="PF00440">
    <property type="entry name" value="TetR_N"/>
    <property type="match status" value="1"/>
</dbReference>
<protein>
    <submittedName>
        <fullName evidence="5">Atu genes transcriptional repressor AtuR</fullName>
    </submittedName>
</protein>
<evidence type="ECO:0000256" key="3">
    <source>
        <dbReference type="PROSITE-ProRule" id="PRU00335"/>
    </source>
</evidence>
<dbReference type="InterPro" id="IPR050109">
    <property type="entry name" value="HTH-type_TetR-like_transc_reg"/>
</dbReference>
<gene>
    <name evidence="5" type="primary">atuR</name>
    <name evidence="5" type="ORF">GCM10023116_50090</name>
</gene>
<dbReference type="InterPro" id="IPR041490">
    <property type="entry name" value="KstR2_TetR_C"/>
</dbReference>
<dbReference type="PRINTS" id="PR00455">
    <property type="entry name" value="HTHTETR"/>
</dbReference>
<dbReference type="PANTHER" id="PTHR30055">
    <property type="entry name" value="HTH-TYPE TRANSCRIPTIONAL REGULATOR RUTR"/>
    <property type="match status" value="1"/>
</dbReference>
<keyword evidence="1" id="KW-0175">Coiled coil</keyword>
<keyword evidence="6" id="KW-1185">Reference proteome</keyword>
<name>A0ABP8V9N2_9GAMM</name>
<dbReference type="Pfam" id="PF17932">
    <property type="entry name" value="TetR_C_24"/>
    <property type="match status" value="1"/>
</dbReference>
<dbReference type="InterPro" id="IPR009057">
    <property type="entry name" value="Homeodomain-like_sf"/>
</dbReference>
<dbReference type="Proteomes" id="UP001500604">
    <property type="component" value="Unassembled WGS sequence"/>
</dbReference>
<dbReference type="SUPFAM" id="SSF46689">
    <property type="entry name" value="Homeodomain-like"/>
    <property type="match status" value="1"/>
</dbReference>
<organism evidence="5 6">
    <name type="scientific">Kistimonas scapharcae</name>
    <dbReference type="NCBI Taxonomy" id="1036133"/>
    <lineage>
        <taxon>Bacteria</taxon>
        <taxon>Pseudomonadati</taxon>
        <taxon>Pseudomonadota</taxon>
        <taxon>Gammaproteobacteria</taxon>
        <taxon>Oceanospirillales</taxon>
        <taxon>Endozoicomonadaceae</taxon>
        <taxon>Kistimonas</taxon>
    </lineage>
</organism>
<dbReference type="SUPFAM" id="SSF48498">
    <property type="entry name" value="Tetracyclin repressor-like, C-terminal domain"/>
    <property type="match status" value="1"/>
</dbReference>
<sequence length="194" mass="21973">MEQRTTSLTDPDSARGKLLQAAAELFRTKGYDRTTVRDIANAVGILSGSIFHHFKTKDDILGAVMEESVNSLLVRMESALAEIDTPVARLRAMIRCELESIQGENGHALAVLVYEWRSLSPENQQKLLHIREAYEQLWLTEFTGATEHLKPGIEPFVLRRFLSGSLYWTTYWYKESGALTLSDLTEMALKLILK</sequence>
<dbReference type="Gene3D" id="1.10.357.10">
    <property type="entry name" value="Tetracycline Repressor, domain 2"/>
    <property type="match status" value="1"/>
</dbReference>
<reference evidence="6" key="1">
    <citation type="journal article" date="2019" name="Int. J. Syst. Evol. Microbiol.">
        <title>The Global Catalogue of Microorganisms (GCM) 10K type strain sequencing project: providing services to taxonomists for standard genome sequencing and annotation.</title>
        <authorList>
            <consortium name="The Broad Institute Genomics Platform"/>
            <consortium name="The Broad Institute Genome Sequencing Center for Infectious Disease"/>
            <person name="Wu L."/>
            <person name="Ma J."/>
        </authorList>
    </citation>
    <scope>NUCLEOTIDE SEQUENCE [LARGE SCALE GENOMIC DNA]</scope>
    <source>
        <strain evidence="6">JCM 17805</strain>
    </source>
</reference>
<dbReference type="RefSeq" id="WP_345199348.1">
    <property type="nucleotide sequence ID" value="NZ_BAABFL010000480.1"/>
</dbReference>
<evidence type="ECO:0000256" key="1">
    <source>
        <dbReference type="ARBA" id="ARBA00023054"/>
    </source>
</evidence>
<dbReference type="PROSITE" id="PS50977">
    <property type="entry name" value="HTH_TETR_2"/>
    <property type="match status" value="1"/>
</dbReference>
<accession>A0ABP8V9N2</accession>
<evidence type="ECO:0000256" key="2">
    <source>
        <dbReference type="ARBA" id="ARBA00023125"/>
    </source>
</evidence>
<feature type="DNA-binding region" description="H-T-H motif" evidence="3">
    <location>
        <begin position="35"/>
        <end position="54"/>
    </location>
</feature>
<dbReference type="InterPro" id="IPR001647">
    <property type="entry name" value="HTH_TetR"/>
</dbReference>
<proteinExistence type="predicted"/>
<comment type="caution">
    <text evidence="5">The sequence shown here is derived from an EMBL/GenBank/DDBJ whole genome shotgun (WGS) entry which is preliminary data.</text>
</comment>
<keyword evidence="2 3" id="KW-0238">DNA-binding</keyword>
<evidence type="ECO:0000259" key="4">
    <source>
        <dbReference type="PROSITE" id="PS50977"/>
    </source>
</evidence>
<evidence type="ECO:0000313" key="5">
    <source>
        <dbReference type="EMBL" id="GAA4652725.1"/>
    </source>
</evidence>